<proteinExistence type="predicted"/>
<sequence>MEGLSHLGVQCKTARDKVDDNDEQRRWLHDTTRLSRGEGFREAAATRRRGFERRDADGEGFEAAATATRRGLRRRRRRGEASEAEWRRRDGTTSGRPDDNSQSQSQRQQRPQPPADGAEISGFGREISRLVPRLGICICNREDNRLFNLDEKIAYLSYKVTKKVKLQGRIEEDGEATIVLALTPLRSFDDLVEK</sequence>
<feature type="compositionally biased region" description="Low complexity" evidence="1">
    <location>
        <begin position="101"/>
        <end position="110"/>
    </location>
</feature>
<keyword evidence="3" id="KW-1185">Reference proteome</keyword>
<protein>
    <submittedName>
        <fullName evidence="2">Uncharacterized protein</fullName>
    </submittedName>
</protein>
<dbReference type="EMBL" id="JBBNAG010000006">
    <property type="protein sequence ID" value="KAK9125632.1"/>
    <property type="molecule type" value="Genomic_DNA"/>
</dbReference>
<evidence type="ECO:0000313" key="2">
    <source>
        <dbReference type="EMBL" id="KAK9125632.1"/>
    </source>
</evidence>
<feature type="compositionally biased region" description="Basic and acidic residues" evidence="1">
    <location>
        <begin position="79"/>
        <end position="99"/>
    </location>
</feature>
<feature type="compositionally biased region" description="Basic and acidic residues" evidence="1">
    <location>
        <begin position="13"/>
        <end position="45"/>
    </location>
</feature>
<comment type="caution">
    <text evidence="2">The sequence shown here is derived from an EMBL/GenBank/DDBJ whole genome shotgun (WGS) entry which is preliminary data.</text>
</comment>
<name>A0AAP0NZF3_9MAGN</name>
<evidence type="ECO:0000256" key="1">
    <source>
        <dbReference type="SAM" id="MobiDB-lite"/>
    </source>
</evidence>
<accession>A0AAP0NZF3</accession>
<organism evidence="2 3">
    <name type="scientific">Stephania cephalantha</name>
    <dbReference type="NCBI Taxonomy" id="152367"/>
    <lineage>
        <taxon>Eukaryota</taxon>
        <taxon>Viridiplantae</taxon>
        <taxon>Streptophyta</taxon>
        <taxon>Embryophyta</taxon>
        <taxon>Tracheophyta</taxon>
        <taxon>Spermatophyta</taxon>
        <taxon>Magnoliopsida</taxon>
        <taxon>Ranunculales</taxon>
        <taxon>Menispermaceae</taxon>
        <taxon>Menispermoideae</taxon>
        <taxon>Cissampelideae</taxon>
        <taxon>Stephania</taxon>
    </lineage>
</organism>
<dbReference type="Proteomes" id="UP001419268">
    <property type="component" value="Unassembled WGS sequence"/>
</dbReference>
<dbReference type="AlphaFoldDB" id="A0AAP0NZF3"/>
<feature type="region of interest" description="Disordered" evidence="1">
    <location>
        <begin position="1"/>
        <end position="120"/>
    </location>
</feature>
<evidence type="ECO:0000313" key="3">
    <source>
        <dbReference type="Proteomes" id="UP001419268"/>
    </source>
</evidence>
<reference evidence="2 3" key="1">
    <citation type="submission" date="2024-01" db="EMBL/GenBank/DDBJ databases">
        <title>Genome assemblies of Stephania.</title>
        <authorList>
            <person name="Yang L."/>
        </authorList>
    </citation>
    <scope>NUCLEOTIDE SEQUENCE [LARGE SCALE GENOMIC DNA]</scope>
    <source>
        <strain evidence="2">JXDWG</strain>
        <tissue evidence="2">Leaf</tissue>
    </source>
</reference>
<gene>
    <name evidence="2" type="ORF">Scep_014478</name>
</gene>